<sequence>MSTPERAVIIICYNPTKEKLINLITKVKSEGTDIYVANNGGMSDNLIDSLQTQNVNVISFGANFGLGRAINEIAENLPNTVQAIFTFDQDSAPPDNYILKVWGKYLKLMESKIPFGVLTPKFVDARSGYQYQQDVIASNDEFTELTITLQSGMCIPLAVWRQEKFNPELFIEFVDTEWCYRIKNKGYKVLQMNDIVMHHEVSDQAPKKFFSFKLLKYKPIRRYYFFRNAVFLLKQDYVPVYNKFRLLTGACNRMLSVALLDERKFEAYKQSIRGIVDGIKLRKK</sequence>
<dbReference type="Gene3D" id="3.90.550.10">
    <property type="entry name" value="Spore Coat Polysaccharide Biosynthesis Protein SpsA, Chain A"/>
    <property type="match status" value="1"/>
</dbReference>
<feature type="domain" description="Glycosyltransferase 2-like" evidence="1">
    <location>
        <begin position="8"/>
        <end position="105"/>
    </location>
</feature>
<dbReference type="EMBL" id="CP095362">
    <property type="protein sequence ID" value="XAG64917.1"/>
    <property type="molecule type" value="Genomic_DNA"/>
</dbReference>
<name>A0AAU6TTI0_UNCXX</name>
<dbReference type="InterPro" id="IPR029044">
    <property type="entry name" value="Nucleotide-diphossugar_trans"/>
</dbReference>
<dbReference type="AlphaFoldDB" id="A0AAU6TTI0"/>
<organism evidence="2">
    <name type="scientific">bacterium 19GA11TI05</name>
    <dbReference type="NCBI Taxonomy" id="2920688"/>
    <lineage>
        <taxon>Bacteria</taxon>
    </lineage>
</organism>
<proteinExistence type="predicted"/>
<evidence type="ECO:0000259" key="1">
    <source>
        <dbReference type="Pfam" id="PF00535"/>
    </source>
</evidence>
<dbReference type="InterPro" id="IPR001173">
    <property type="entry name" value="Glyco_trans_2-like"/>
</dbReference>
<evidence type="ECO:0000313" key="2">
    <source>
        <dbReference type="EMBL" id="XAG64917.1"/>
    </source>
</evidence>
<reference evidence="2" key="1">
    <citation type="submission" date="2022-03" db="EMBL/GenBank/DDBJ databases">
        <title>Sea Food Isolates.</title>
        <authorList>
            <person name="Li c."/>
        </authorList>
    </citation>
    <scope>NUCLEOTIDE SEQUENCE</scope>
    <source>
        <strain evidence="2">19GA11TI05</strain>
    </source>
</reference>
<accession>A0AAU6TTI0</accession>
<protein>
    <submittedName>
        <fullName evidence="2">Glycosyltransferase family 2 protein</fullName>
    </submittedName>
</protein>
<dbReference type="CDD" id="cd02526">
    <property type="entry name" value="GT2_RfbF_like"/>
    <property type="match status" value="1"/>
</dbReference>
<dbReference type="SUPFAM" id="SSF53448">
    <property type="entry name" value="Nucleotide-diphospho-sugar transferases"/>
    <property type="match status" value="1"/>
</dbReference>
<dbReference type="Pfam" id="PF00535">
    <property type="entry name" value="Glycos_transf_2"/>
    <property type="match status" value="1"/>
</dbReference>
<gene>
    <name evidence="2" type="ORF">MRM81_15830</name>
</gene>